<accession>A0A0L0C9F4</accession>
<dbReference type="PANTHER" id="PTHR10340:SF27">
    <property type="entry name" value="ACL091CP"/>
    <property type="match status" value="1"/>
</dbReference>
<dbReference type="EMBL" id="JRES01000703">
    <property type="protein sequence ID" value="KNC29068.1"/>
    <property type="molecule type" value="Genomic_DNA"/>
</dbReference>
<gene>
    <name evidence="4" type="ORF">FF38_09482</name>
</gene>
<evidence type="ECO:0000256" key="1">
    <source>
        <dbReference type="ARBA" id="ARBA00022801"/>
    </source>
</evidence>
<dbReference type="Proteomes" id="UP000037069">
    <property type="component" value="Unassembled WGS sequence"/>
</dbReference>
<evidence type="ECO:0000259" key="3">
    <source>
        <dbReference type="Pfam" id="PF00149"/>
    </source>
</evidence>
<dbReference type="PANTHER" id="PTHR10340">
    <property type="entry name" value="SPHINGOMYELIN PHOSPHODIESTERASE"/>
    <property type="match status" value="1"/>
</dbReference>
<keyword evidence="1" id="KW-0378">Hydrolase</keyword>
<dbReference type="InterPro" id="IPR029052">
    <property type="entry name" value="Metallo-depent_PP-like"/>
</dbReference>
<keyword evidence="2" id="KW-0325">Glycoprotein</keyword>
<name>A0A0L0C9F4_LUCCU</name>
<protein>
    <recommendedName>
        <fullName evidence="3">Calcineurin-like phosphoesterase domain-containing protein</fullName>
    </recommendedName>
</protein>
<reference evidence="4 5" key="1">
    <citation type="journal article" date="2015" name="Nat. Commun.">
        <title>Lucilia cuprina genome unlocks parasitic fly biology to underpin future interventions.</title>
        <authorList>
            <person name="Anstead C.A."/>
            <person name="Korhonen P.K."/>
            <person name="Young N.D."/>
            <person name="Hall R.S."/>
            <person name="Jex A.R."/>
            <person name="Murali S.C."/>
            <person name="Hughes D.S."/>
            <person name="Lee S.F."/>
            <person name="Perry T."/>
            <person name="Stroehlein A.J."/>
            <person name="Ansell B.R."/>
            <person name="Breugelmans B."/>
            <person name="Hofmann A."/>
            <person name="Qu J."/>
            <person name="Dugan S."/>
            <person name="Lee S.L."/>
            <person name="Chao H."/>
            <person name="Dinh H."/>
            <person name="Han Y."/>
            <person name="Doddapaneni H.V."/>
            <person name="Worley K.C."/>
            <person name="Muzny D.M."/>
            <person name="Ioannidis P."/>
            <person name="Waterhouse R.M."/>
            <person name="Zdobnov E.M."/>
            <person name="James P.J."/>
            <person name="Bagnall N.H."/>
            <person name="Kotze A.C."/>
            <person name="Gibbs R.A."/>
            <person name="Richards S."/>
            <person name="Batterham P."/>
            <person name="Gasser R.B."/>
        </authorList>
    </citation>
    <scope>NUCLEOTIDE SEQUENCE [LARGE SCALE GENOMIC DNA]</scope>
    <source>
        <strain evidence="4 5">LS</strain>
        <tissue evidence="4">Full body</tissue>
    </source>
</reference>
<evidence type="ECO:0000256" key="2">
    <source>
        <dbReference type="ARBA" id="ARBA00023180"/>
    </source>
</evidence>
<dbReference type="Gene3D" id="3.60.21.10">
    <property type="match status" value="1"/>
</dbReference>
<organism evidence="4 5">
    <name type="scientific">Lucilia cuprina</name>
    <name type="common">Green bottle fly</name>
    <name type="synonym">Australian sheep blowfly</name>
    <dbReference type="NCBI Taxonomy" id="7375"/>
    <lineage>
        <taxon>Eukaryota</taxon>
        <taxon>Metazoa</taxon>
        <taxon>Ecdysozoa</taxon>
        <taxon>Arthropoda</taxon>
        <taxon>Hexapoda</taxon>
        <taxon>Insecta</taxon>
        <taxon>Pterygota</taxon>
        <taxon>Neoptera</taxon>
        <taxon>Endopterygota</taxon>
        <taxon>Diptera</taxon>
        <taxon>Brachycera</taxon>
        <taxon>Muscomorpha</taxon>
        <taxon>Oestroidea</taxon>
        <taxon>Calliphoridae</taxon>
        <taxon>Luciliinae</taxon>
        <taxon>Lucilia</taxon>
    </lineage>
</organism>
<feature type="domain" description="Calcineurin-like phosphoesterase" evidence="3">
    <location>
        <begin position="14"/>
        <end position="162"/>
    </location>
</feature>
<dbReference type="SUPFAM" id="SSF56300">
    <property type="entry name" value="Metallo-dependent phosphatases"/>
    <property type="match status" value="1"/>
</dbReference>
<dbReference type="AlphaFoldDB" id="A0A0L0C9F4"/>
<sequence>MKNKYQAPIQRKTFKVLHISDVHLSTKYAENTPANCLDVLCCRTGSFHNPILPYISSPKYGYWNCDTPPNLLESASQAFSQFDYSFALFTGDMVDHNPILVTRSETLEEEKLTMQAFKRYLGNTPVFPVLGNHDSFPYSQEPSPNSKFYNRTNTNIDFLANLWKDYKWIDKKGAKQLKATHEPPTTFSNSSVEEARCWYSRKSRFCALNLSSFGRTSSFNSSSVSCRGASLSLISLTALLRSFSYIPVPAASSISPKISIGFIFTTLVIWPCIIKKLGLLTFK</sequence>
<dbReference type="Pfam" id="PF00149">
    <property type="entry name" value="Metallophos"/>
    <property type="match status" value="1"/>
</dbReference>
<dbReference type="InterPro" id="IPR004843">
    <property type="entry name" value="Calcineurin-like_PHP"/>
</dbReference>
<comment type="caution">
    <text evidence="4">The sequence shown here is derived from an EMBL/GenBank/DDBJ whole genome shotgun (WGS) entry which is preliminary data.</text>
</comment>
<dbReference type="GO" id="GO:0008081">
    <property type="term" value="F:phosphoric diester hydrolase activity"/>
    <property type="evidence" value="ECO:0007669"/>
    <property type="project" value="TreeGrafter"/>
</dbReference>
<dbReference type="GO" id="GO:0005615">
    <property type="term" value="C:extracellular space"/>
    <property type="evidence" value="ECO:0007669"/>
    <property type="project" value="TreeGrafter"/>
</dbReference>
<dbReference type="OrthoDB" id="282973at2759"/>
<keyword evidence="5" id="KW-1185">Reference proteome</keyword>
<evidence type="ECO:0000313" key="5">
    <source>
        <dbReference type="Proteomes" id="UP000037069"/>
    </source>
</evidence>
<evidence type="ECO:0000313" key="4">
    <source>
        <dbReference type="EMBL" id="KNC29068.1"/>
    </source>
</evidence>
<proteinExistence type="predicted"/>